<protein>
    <submittedName>
        <fullName evidence="3">Uncharacterized protein</fullName>
    </submittedName>
</protein>
<evidence type="ECO:0000256" key="2">
    <source>
        <dbReference type="SAM" id="SignalP"/>
    </source>
</evidence>
<sequence>MSVRVFLASWALLACAKAQDESCALQMSSAAKTRGAEQTCYIKSGSGLQHSGIYGGACRNAVSEALALVAANKLTGVSIDTMDGKPGVIPYQALLKFSGGQITSRGDLCEKPRQQQQQQCLRPLQSTEQTGQASLRQGALAWKSSRVNVRMCWNKALRVLPQRSATPRCSSSSYRWQPTPRAPPNHFTRFLGSSTAR</sequence>
<evidence type="ECO:0000313" key="3">
    <source>
        <dbReference type="EMBL" id="CAE8707467.1"/>
    </source>
</evidence>
<reference evidence="3" key="1">
    <citation type="submission" date="2021-02" db="EMBL/GenBank/DDBJ databases">
        <authorList>
            <person name="Dougan E. K."/>
            <person name="Rhodes N."/>
            <person name="Thang M."/>
            <person name="Chan C."/>
        </authorList>
    </citation>
    <scope>NUCLEOTIDE SEQUENCE</scope>
</reference>
<evidence type="ECO:0000256" key="1">
    <source>
        <dbReference type="SAM" id="MobiDB-lite"/>
    </source>
</evidence>
<feature type="compositionally biased region" description="Polar residues" evidence="1">
    <location>
        <begin position="166"/>
        <end position="176"/>
    </location>
</feature>
<evidence type="ECO:0000313" key="4">
    <source>
        <dbReference type="Proteomes" id="UP000626109"/>
    </source>
</evidence>
<name>A0A813KNA9_POLGL</name>
<dbReference type="PROSITE" id="PS51257">
    <property type="entry name" value="PROKAR_LIPOPROTEIN"/>
    <property type="match status" value="1"/>
</dbReference>
<proteinExistence type="predicted"/>
<feature type="region of interest" description="Disordered" evidence="1">
    <location>
        <begin position="166"/>
        <end position="197"/>
    </location>
</feature>
<feature type="chain" id="PRO_5032593866" evidence="2">
    <location>
        <begin position="19"/>
        <end position="197"/>
    </location>
</feature>
<accession>A0A813KNA9</accession>
<dbReference type="EMBL" id="CAJNNW010031415">
    <property type="protein sequence ID" value="CAE8707467.1"/>
    <property type="molecule type" value="Genomic_DNA"/>
</dbReference>
<feature type="signal peptide" evidence="2">
    <location>
        <begin position="1"/>
        <end position="18"/>
    </location>
</feature>
<organism evidence="3 4">
    <name type="scientific">Polarella glacialis</name>
    <name type="common">Dinoflagellate</name>
    <dbReference type="NCBI Taxonomy" id="89957"/>
    <lineage>
        <taxon>Eukaryota</taxon>
        <taxon>Sar</taxon>
        <taxon>Alveolata</taxon>
        <taxon>Dinophyceae</taxon>
        <taxon>Suessiales</taxon>
        <taxon>Suessiaceae</taxon>
        <taxon>Polarella</taxon>
    </lineage>
</organism>
<gene>
    <name evidence="3" type="ORF">PGLA2088_LOCUS34562</name>
</gene>
<comment type="caution">
    <text evidence="3">The sequence shown here is derived from an EMBL/GenBank/DDBJ whole genome shotgun (WGS) entry which is preliminary data.</text>
</comment>
<keyword evidence="2" id="KW-0732">Signal</keyword>
<dbReference type="Proteomes" id="UP000626109">
    <property type="component" value="Unassembled WGS sequence"/>
</dbReference>
<dbReference type="AlphaFoldDB" id="A0A813KNA9"/>